<proteinExistence type="predicted"/>
<keyword evidence="2" id="KW-0732">Signal</keyword>
<feature type="chain" id="PRO_5047057851" description="DUF7305 domain-containing protein" evidence="2">
    <location>
        <begin position="22"/>
        <end position="496"/>
    </location>
</feature>
<feature type="signal peptide" evidence="2">
    <location>
        <begin position="1"/>
        <end position="21"/>
    </location>
</feature>
<reference evidence="4 5" key="1">
    <citation type="submission" date="2022-11" db="EMBL/GenBank/DDBJ databases">
        <title>Minimal conservation of predation-associated metabolite biosynthetic gene clusters underscores biosynthetic potential of Myxococcota including descriptions for ten novel species: Archangium lansinium sp. nov., Myxococcus landrumus sp. nov., Nannocystis bai.</title>
        <authorList>
            <person name="Ahearne A."/>
            <person name="Stevens C."/>
            <person name="Dowd S."/>
        </authorList>
    </citation>
    <scope>NUCLEOTIDE SEQUENCE [LARGE SCALE GENOMIC DNA]</scope>
    <source>
        <strain evidence="4 5">RJM3</strain>
    </source>
</reference>
<evidence type="ECO:0000256" key="2">
    <source>
        <dbReference type="SAM" id="SignalP"/>
    </source>
</evidence>
<name>A0ABT5ENW7_9BACT</name>
<dbReference type="PROSITE" id="PS51257">
    <property type="entry name" value="PROKAR_LIPOPROTEIN"/>
    <property type="match status" value="1"/>
</dbReference>
<comment type="caution">
    <text evidence="4">The sequence shown here is derived from an EMBL/GenBank/DDBJ whole genome shotgun (WGS) entry which is preliminary data.</text>
</comment>
<sequence>MMGHKHLFSLLVLVALPTALAAACGSGGSEGTGAGSASGPGGSGGQAGAGGVGGQAGAGVGGEFVGSGGSGGAGGMGGAGGAPSSSSSGTGGNPLDAGLEDFCMSKGAIPIPGSGECTGDIGKKTFLFAACSCTGFDANNTILTDSFSSIDPNKPLAGGSIGVNGNYSAQAATSIKGALLVKGSMSTTNQHDVVQDMQCGGNATISHVASAQSNTTIGGVVNSNNKELTIQGKLFTPIAENTAKVNALGGSVVGPVDIETPCNCDDPVDIAGIVQAFGGTNDNDENGVAPDVLVSTPSMPTEITLPCGRYFLTGIKSDSTVTVHLTGRTVLAIDGDIAVAGKLTIDLADAAELDLFVKGNVALTNQAAIGAITRPAATRVYIGGTQVALAGSFVLGANLYMPNAALQASNALEIFGAVFAKSIATAHQFKVHYDETIITIDGCQPPGSTCTDCHDCANPTPACGPGGQCGLCSTDKDCCPPLVCTPNGTCVLPPPK</sequence>
<accession>A0ABT5ENW7</accession>
<gene>
    <name evidence="4" type="ORF">POL67_16125</name>
</gene>
<protein>
    <recommendedName>
        <fullName evidence="3">DUF7305 domain-containing protein</fullName>
    </recommendedName>
</protein>
<evidence type="ECO:0000256" key="1">
    <source>
        <dbReference type="SAM" id="MobiDB-lite"/>
    </source>
</evidence>
<dbReference type="RefSeq" id="WP_271918247.1">
    <property type="nucleotide sequence ID" value="NZ_JAQNDO010000001.1"/>
</dbReference>
<evidence type="ECO:0000313" key="5">
    <source>
        <dbReference type="Proteomes" id="UP001221411"/>
    </source>
</evidence>
<dbReference type="Proteomes" id="UP001221411">
    <property type="component" value="Unassembled WGS sequence"/>
</dbReference>
<feature type="region of interest" description="Disordered" evidence="1">
    <location>
        <begin position="31"/>
        <end position="52"/>
    </location>
</feature>
<dbReference type="InterPro" id="IPR055729">
    <property type="entry name" value="DUF7305"/>
</dbReference>
<evidence type="ECO:0000313" key="4">
    <source>
        <dbReference type="EMBL" id="MDC0742878.1"/>
    </source>
</evidence>
<dbReference type="EMBL" id="JAQNDO010000001">
    <property type="protein sequence ID" value="MDC0742878.1"/>
    <property type="molecule type" value="Genomic_DNA"/>
</dbReference>
<evidence type="ECO:0000259" key="3">
    <source>
        <dbReference type="Pfam" id="PF23981"/>
    </source>
</evidence>
<organism evidence="4 5">
    <name type="scientific">Polyangium mundeleinium</name>
    <dbReference type="NCBI Taxonomy" id="2995306"/>
    <lineage>
        <taxon>Bacteria</taxon>
        <taxon>Pseudomonadati</taxon>
        <taxon>Myxococcota</taxon>
        <taxon>Polyangia</taxon>
        <taxon>Polyangiales</taxon>
        <taxon>Polyangiaceae</taxon>
        <taxon>Polyangium</taxon>
    </lineage>
</organism>
<keyword evidence="5" id="KW-1185">Reference proteome</keyword>
<dbReference type="Pfam" id="PF23981">
    <property type="entry name" value="DUF7305"/>
    <property type="match status" value="1"/>
</dbReference>
<feature type="domain" description="DUF7305" evidence="3">
    <location>
        <begin position="282"/>
        <end position="437"/>
    </location>
</feature>
<feature type="region of interest" description="Disordered" evidence="1">
    <location>
        <begin position="73"/>
        <end position="93"/>
    </location>
</feature>